<name>A0A7W7KS28_PSENT</name>
<evidence type="ECO:0000313" key="1">
    <source>
        <dbReference type="EMBL" id="MBB4867463.1"/>
    </source>
</evidence>
<dbReference type="RefSeq" id="WP_184596990.1">
    <property type="nucleotide sequence ID" value="NZ_JACHLI010000040.1"/>
</dbReference>
<proteinExistence type="predicted"/>
<gene>
    <name evidence="1" type="ORF">HNP46_006376</name>
</gene>
<sequence length="562" mass="62978">MDNTILESRQWKQAEQELAALAPRQPLSARLQQVLTDLQEEMRARILGEALLAGEERVARFVWESSGRPAVQITQDGWFEFHLTLGQFSWKLPDPDKTVNLFGQLSEDSRDSFFSLIIESGAHGLIGYHGAANYAAETPHIDDHALGRIDQKNQELVKHLPIYSDGVVQKVELPKVLKARGEAMKAPWFDDVLCWASQDMIDTYPDELHPIRHEWIGVCTLRNGQEETPMAELTGEYLQKTRIIGDNDDEMERRDYLRNNPDSRLLRRFHIHTYSSTGRLTTRDAELLKQQGDRHLWDGFGPNGEQTKGLQLCRSSAAFLASRPNEGVEPQLMREISNVCRNRIPFINGVVFGNDPARLAPDREAMMPRDARTVLQLGSTDAACLAGLQGIMPPDLLEQFVELDNGKMSLITLSNLWKQGLYEPGMGAIVDSRAMLRTYASVELPAGCKVTLTFGRKDPVEVRKALELLYTNSNGSITVNGVPGTLQPSHIWAQLPKADQEQRFVLEALARFKGHKVFQDFANDEGGFELMHQVFGGDALADRFDELPERLQSVAAAGVLGI</sequence>
<dbReference type="AlphaFoldDB" id="A0A7W7KS28"/>
<reference evidence="1 2" key="1">
    <citation type="submission" date="2020-08" db="EMBL/GenBank/DDBJ databases">
        <title>Functional genomics of gut bacteria from endangered species of beetles.</title>
        <authorList>
            <person name="Carlos-Shanley C."/>
        </authorList>
    </citation>
    <scope>NUCLEOTIDE SEQUENCE [LARGE SCALE GENOMIC DNA]</scope>
    <source>
        <strain evidence="1 2">S00179</strain>
    </source>
</reference>
<dbReference type="Proteomes" id="UP000566995">
    <property type="component" value="Unassembled WGS sequence"/>
</dbReference>
<evidence type="ECO:0000313" key="2">
    <source>
        <dbReference type="Proteomes" id="UP000566995"/>
    </source>
</evidence>
<organism evidence="1 2">
    <name type="scientific">Pseudomonas nitroreducens</name>
    <dbReference type="NCBI Taxonomy" id="46680"/>
    <lineage>
        <taxon>Bacteria</taxon>
        <taxon>Pseudomonadati</taxon>
        <taxon>Pseudomonadota</taxon>
        <taxon>Gammaproteobacteria</taxon>
        <taxon>Pseudomonadales</taxon>
        <taxon>Pseudomonadaceae</taxon>
        <taxon>Pseudomonas</taxon>
    </lineage>
</organism>
<comment type="caution">
    <text evidence="1">The sequence shown here is derived from an EMBL/GenBank/DDBJ whole genome shotgun (WGS) entry which is preliminary data.</text>
</comment>
<protein>
    <submittedName>
        <fullName evidence="1">Uncharacterized protein</fullName>
    </submittedName>
</protein>
<dbReference type="EMBL" id="JACHLI010000040">
    <property type="protein sequence ID" value="MBB4867463.1"/>
    <property type="molecule type" value="Genomic_DNA"/>
</dbReference>
<accession>A0A7W7KS28</accession>